<accession>A0AAE8W153</accession>
<reference evidence="2 3" key="1">
    <citation type="submission" date="2019-03" db="EMBL/GenBank/DDBJ databases">
        <title>Comparative genomic analyses of the sweetpotato soil rot pathogen, Streptomyces ipomoeae.</title>
        <authorList>
            <person name="Ruschel Soares N."/>
            <person name="Badger J.H."/>
            <person name="Huguet-Tapia J.C."/>
            <person name="Clark C.A."/>
            <person name="Pettis G.S."/>
        </authorList>
    </citation>
    <scope>NUCLEOTIDE SEQUENCE [LARGE SCALE GENOMIC DNA]</scope>
    <source>
        <strain evidence="2 3">88-35</strain>
    </source>
</reference>
<feature type="region of interest" description="Disordered" evidence="1">
    <location>
        <begin position="1"/>
        <end position="124"/>
    </location>
</feature>
<feature type="compositionally biased region" description="Basic and acidic residues" evidence="1">
    <location>
        <begin position="30"/>
        <end position="39"/>
    </location>
</feature>
<evidence type="ECO:0000313" key="3">
    <source>
        <dbReference type="Proteomes" id="UP000318720"/>
    </source>
</evidence>
<dbReference type="Proteomes" id="UP000318720">
    <property type="component" value="Unassembled WGS sequence"/>
</dbReference>
<feature type="compositionally biased region" description="Gly residues" evidence="1">
    <location>
        <begin position="75"/>
        <end position="86"/>
    </location>
</feature>
<feature type="compositionally biased region" description="Low complexity" evidence="1">
    <location>
        <begin position="112"/>
        <end position="124"/>
    </location>
</feature>
<evidence type="ECO:0000256" key="1">
    <source>
        <dbReference type="SAM" id="MobiDB-lite"/>
    </source>
</evidence>
<protein>
    <submittedName>
        <fullName evidence="2">Uncharacterized protein</fullName>
    </submittedName>
</protein>
<dbReference type="EMBL" id="SPAZ01000204">
    <property type="protein sequence ID" value="TQE29306.1"/>
    <property type="molecule type" value="Genomic_DNA"/>
</dbReference>
<proteinExistence type="predicted"/>
<comment type="caution">
    <text evidence="2">The sequence shown here is derived from an EMBL/GenBank/DDBJ whole genome shotgun (WGS) entry which is preliminary data.</text>
</comment>
<feature type="compositionally biased region" description="Polar residues" evidence="1">
    <location>
        <begin position="1"/>
        <end position="15"/>
    </location>
</feature>
<gene>
    <name evidence="2" type="ORF">Sipo8835_25115</name>
</gene>
<feature type="compositionally biased region" description="Pro residues" evidence="1">
    <location>
        <begin position="97"/>
        <end position="111"/>
    </location>
</feature>
<sequence>MAAADQRSSVQANSDDSAEQPAWRRLTAQHADRRREGRVRGQVLLGPVRGARNCAINRTPPVPAPQRHPPEPVGGSRGAAPGGRAGSKGRRGRESPTAPPRSCAPPPPRTAPAPADTAPAAPGR</sequence>
<name>A0AAE8W153_9ACTN</name>
<dbReference type="AlphaFoldDB" id="A0AAE8W153"/>
<evidence type="ECO:0000313" key="2">
    <source>
        <dbReference type="EMBL" id="TQE29306.1"/>
    </source>
</evidence>
<organism evidence="2 3">
    <name type="scientific">Streptomyces ipomoeae</name>
    <dbReference type="NCBI Taxonomy" id="103232"/>
    <lineage>
        <taxon>Bacteria</taxon>
        <taxon>Bacillati</taxon>
        <taxon>Actinomycetota</taxon>
        <taxon>Actinomycetes</taxon>
        <taxon>Kitasatosporales</taxon>
        <taxon>Streptomycetaceae</taxon>
        <taxon>Streptomyces</taxon>
    </lineage>
</organism>